<dbReference type="GO" id="GO:0000160">
    <property type="term" value="P:phosphorelay signal transduction system"/>
    <property type="evidence" value="ECO:0007669"/>
    <property type="project" value="InterPro"/>
</dbReference>
<evidence type="ECO:0000256" key="2">
    <source>
        <dbReference type="ARBA" id="ARBA00023125"/>
    </source>
</evidence>
<dbReference type="SUPFAM" id="SSF52172">
    <property type="entry name" value="CheY-like"/>
    <property type="match status" value="1"/>
</dbReference>
<proteinExistence type="predicted"/>
<dbReference type="GO" id="GO:0006355">
    <property type="term" value="P:regulation of DNA-templated transcription"/>
    <property type="evidence" value="ECO:0007669"/>
    <property type="project" value="InterPro"/>
</dbReference>
<comment type="caution">
    <text evidence="3">Lacks conserved residue(s) required for the propagation of feature annotation.</text>
</comment>
<feature type="domain" description="Response regulatory" evidence="5">
    <location>
        <begin position="7"/>
        <end position="126"/>
    </location>
</feature>
<evidence type="ECO:0000259" key="5">
    <source>
        <dbReference type="PROSITE" id="PS50110"/>
    </source>
</evidence>
<evidence type="ECO:0000313" key="7">
    <source>
        <dbReference type="Proteomes" id="UP000187012"/>
    </source>
</evidence>
<dbReference type="Gene3D" id="1.10.10.10">
    <property type="entry name" value="Winged helix-like DNA-binding domain superfamily/Winged helix DNA-binding domain"/>
    <property type="match status" value="1"/>
</dbReference>
<dbReference type="AlphaFoldDB" id="A0A1N7RT54"/>
<dbReference type="PANTHER" id="PTHR43214">
    <property type="entry name" value="TWO-COMPONENT RESPONSE REGULATOR"/>
    <property type="match status" value="1"/>
</dbReference>
<dbReference type="SMART" id="SM00421">
    <property type="entry name" value="HTH_LUXR"/>
    <property type="match status" value="1"/>
</dbReference>
<dbReference type="InterPro" id="IPR058245">
    <property type="entry name" value="NreC/VraR/RcsB-like_REC"/>
</dbReference>
<evidence type="ECO:0000313" key="6">
    <source>
        <dbReference type="EMBL" id="SIT38278.1"/>
    </source>
</evidence>
<name>A0A1N7RT54_9BURK</name>
<dbReference type="Proteomes" id="UP000187012">
    <property type="component" value="Unassembled WGS sequence"/>
</dbReference>
<dbReference type="OrthoDB" id="8585266at2"/>
<dbReference type="CDD" id="cd06170">
    <property type="entry name" value="LuxR_C_like"/>
    <property type="match status" value="1"/>
</dbReference>
<dbReference type="InterPro" id="IPR036388">
    <property type="entry name" value="WH-like_DNA-bd_sf"/>
</dbReference>
<dbReference type="InterPro" id="IPR001789">
    <property type="entry name" value="Sig_transdc_resp-reg_receiver"/>
</dbReference>
<dbReference type="Gene3D" id="3.40.50.2300">
    <property type="match status" value="1"/>
</dbReference>
<reference evidence="6 7" key="1">
    <citation type="submission" date="2016-12" db="EMBL/GenBank/DDBJ databases">
        <authorList>
            <person name="Song W.-J."/>
            <person name="Kurnit D.M."/>
        </authorList>
    </citation>
    <scope>NUCLEOTIDE SEQUENCE [LARGE SCALE GENOMIC DNA]</scope>
    <source>
        <strain evidence="6 7">STM7296</strain>
    </source>
</reference>
<organism evidence="6 7">
    <name type="scientific">Paraburkholderia ribeironis</name>
    <dbReference type="NCBI Taxonomy" id="1247936"/>
    <lineage>
        <taxon>Bacteria</taxon>
        <taxon>Pseudomonadati</taxon>
        <taxon>Pseudomonadota</taxon>
        <taxon>Betaproteobacteria</taxon>
        <taxon>Burkholderiales</taxon>
        <taxon>Burkholderiaceae</taxon>
        <taxon>Paraburkholderia</taxon>
    </lineage>
</organism>
<dbReference type="InterPro" id="IPR000792">
    <property type="entry name" value="Tscrpt_reg_LuxR_C"/>
</dbReference>
<evidence type="ECO:0000256" key="1">
    <source>
        <dbReference type="ARBA" id="ARBA00022553"/>
    </source>
</evidence>
<feature type="domain" description="HTH luxR-type" evidence="4">
    <location>
        <begin position="149"/>
        <end position="214"/>
    </location>
</feature>
<dbReference type="InterPro" id="IPR011006">
    <property type="entry name" value="CheY-like_superfamily"/>
</dbReference>
<dbReference type="CDD" id="cd17535">
    <property type="entry name" value="REC_NarL-like"/>
    <property type="match status" value="1"/>
</dbReference>
<dbReference type="RefSeq" id="WP_094779095.1">
    <property type="nucleotide sequence ID" value="NZ_CYGX02000015.1"/>
</dbReference>
<evidence type="ECO:0000256" key="3">
    <source>
        <dbReference type="PROSITE-ProRule" id="PRU00169"/>
    </source>
</evidence>
<evidence type="ECO:0000259" key="4">
    <source>
        <dbReference type="PROSITE" id="PS50043"/>
    </source>
</evidence>
<dbReference type="Pfam" id="PF00196">
    <property type="entry name" value="GerE"/>
    <property type="match status" value="1"/>
</dbReference>
<dbReference type="PANTHER" id="PTHR43214:SF17">
    <property type="entry name" value="TRANSCRIPTIONAL REGULATORY PROTEIN RCSB"/>
    <property type="match status" value="1"/>
</dbReference>
<keyword evidence="2" id="KW-0238">DNA-binding</keyword>
<keyword evidence="7" id="KW-1185">Reference proteome</keyword>
<dbReference type="EMBL" id="CYGX02000015">
    <property type="protein sequence ID" value="SIT38278.1"/>
    <property type="molecule type" value="Genomic_DNA"/>
</dbReference>
<accession>A0A1N7RT54</accession>
<dbReference type="SUPFAM" id="SSF46894">
    <property type="entry name" value="C-terminal effector domain of the bipartite response regulators"/>
    <property type="match status" value="1"/>
</dbReference>
<dbReference type="GO" id="GO:0003677">
    <property type="term" value="F:DNA binding"/>
    <property type="evidence" value="ECO:0007669"/>
    <property type="project" value="UniProtKB-KW"/>
</dbReference>
<dbReference type="SMART" id="SM00448">
    <property type="entry name" value="REC"/>
    <property type="match status" value="1"/>
</dbReference>
<protein>
    <submittedName>
        <fullName evidence="6">Two component transcriptional regulator, LuxR family</fullName>
    </submittedName>
</protein>
<dbReference type="PRINTS" id="PR00038">
    <property type="entry name" value="HTHLUXR"/>
</dbReference>
<keyword evidence="1" id="KW-0597">Phosphoprotein</keyword>
<dbReference type="PROSITE" id="PS50043">
    <property type="entry name" value="HTH_LUXR_2"/>
    <property type="match status" value="1"/>
</dbReference>
<dbReference type="InterPro" id="IPR016032">
    <property type="entry name" value="Sig_transdc_resp-reg_C-effctor"/>
</dbReference>
<dbReference type="STRING" id="1247936.BN2475_150004"/>
<dbReference type="Pfam" id="PF00072">
    <property type="entry name" value="Response_reg"/>
    <property type="match status" value="1"/>
</dbReference>
<gene>
    <name evidence="6" type="ORF">BN2475_150004</name>
</gene>
<dbReference type="InterPro" id="IPR039420">
    <property type="entry name" value="WalR-like"/>
</dbReference>
<dbReference type="PROSITE" id="PS50110">
    <property type="entry name" value="RESPONSE_REGULATORY"/>
    <property type="match status" value="1"/>
</dbReference>
<sequence length="263" mass="28513">MTSSTIRVMLADHYPAMLSGVQLELKKSGTISAVGATHNSTDLVTALDCIPCDVLLTGYVMPGDEYGDGLALFKLIRQRYPNLKIVVLTMMEHPSVLHSIITMGNRCIVSKSDPTIHLTQAVHAAYANRPYLSPRIESIVGSTKRGRRGSLDGSPLTLRELDVIRLFISGISVGEIAEQLNRSKKTISSQKCTAMAKLGIKRDTDLVRYGIESGLVLSTKSVLAPTDGDGASENSMSAEDSVCRFFDQCTDPRRSAWQPPVAS</sequence>